<gene>
    <name evidence="1" type="ORF">B296_00014940</name>
</gene>
<dbReference type="Proteomes" id="UP000287651">
    <property type="component" value="Unassembled WGS sequence"/>
</dbReference>
<name>A0A427AC47_ENSVE</name>
<accession>A0A427AC47</accession>
<organism evidence="1 2">
    <name type="scientific">Ensete ventricosum</name>
    <name type="common">Abyssinian banana</name>
    <name type="synonym">Musa ensete</name>
    <dbReference type="NCBI Taxonomy" id="4639"/>
    <lineage>
        <taxon>Eukaryota</taxon>
        <taxon>Viridiplantae</taxon>
        <taxon>Streptophyta</taxon>
        <taxon>Embryophyta</taxon>
        <taxon>Tracheophyta</taxon>
        <taxon>Spermatophyta</taxon>
        <taxon>Magnoliopsida</taxon>
        <taxon>Liliopsida</taxon>
        <taxon>Zingiberales</taxon>
        <taxon>Musaceae</taxon>
        <taxon>Ensete</taxon>
    </lineage>
</organism>
<evidence type="ECO:0000313" key="2">
    <source>
        <dbReference type="Proteomes" id="UP000287651"/>
    </source>
</evidence>
<dbReference type="EMBL" id="AMZH03002985">
    <property type="protein sequence ID" value="RRT73793.1"/>
    <property type="molecule type" value="Genomic_DNA"/>
</dbReference>
<evidence type="ECO:0000313" key="1">
    <source>
        <dbReference type="EMBL" id="RRT73793.1"/>
    </source>
</evidence>
<sequence>MCSSRSELSSYASSVEMIPCRALPSLVPETSFARLAAIVRPHIDPMTLRQLSLETVEGAVDMTRLSEVPM</sequence>
<comment type="caution">
    <text evidence="1">The sequence shown here is derived from an EMBL/GenBank/DDBJ whole genome shotgun (WGS) entry which is preliminary data.</text>
</comment>
<dbReference type="AlphaFoldDB" id="A0A427AC47"/>
<reference evidence="1 2" key="1">
    <citation type="journal article" date="2014" name="Agronomy (Basel)">
        <title>A Draft Genome Sequence for Ensete ventricosum, the Drought-Tolerant Tree Against Hunger.</title>
        <authorList>
            <person name="Harrison J."/>
            <person name="Moore K.A."/>
            <person name="Paszkiewicz K."/>
            <person name="Jones T."/>
            <person name="Grant M."/>
            <person name="Ambacheew D."/>
            <person name="Muzemil S."/>
            <person name="Studholme D.J."/>
        </authorList>
    </citation>
    <scope>NUCLEOTIDE SEQUENCE [LARGE SCALE GENOMIC DNA]</scope>
</reference>
<proteinExistence type="predicted"/>
<protein>
    <submittedName>
        <fullName evidence="1">Uncharacterized protein</fullName>
    </submittedName>
</protein>